<name>A0ABC8UYC2_9AQUA</name>
<dbReference type="AlphaFoldDB" id="A0ABC8UYC2"/>
<organism evidence="9 10">
    <name type="scientific">Ilex paraguariensis</name>
    <name type="common">yerba mate</name>
    <dbReference type="NCBI Taxonomy" id="185542"/>
    <lineage>
        <taxon>Eukaryota</taxon>
        <taxon>Viridiplantae</taxon>
        <taxon>Streptophyta</taxon>
        <taxon>Embryophyta</taxon>
        <taxon>Tracheophyta</taxon>
        <taxon>Spermatophyta</taxon>
        <taxon>Magnoliopsida</taxon>
        <taxon>eudicotyledons</taxon>
        <taxon>Gunneridae</taxon>
        <taxon>Pentapetalae</taxon>
        <taxon>asterids</taxon>
        <taxon>campanulids</taxon>
        <taxon>Aquifoliales</taxon>
        <taxon>Aquifoliaceae</taxon>
        <taxon>Ilex</taxon>
    </lineage>
</organism>
<dbReference type="InterPro" id="IPR003604">
    <property type="entry name" value="Matrin/U1-like-C_Znf_C2H2"/>
</dbReference>
<keyword evidence="6" id="KW-0539">Nucleus</keyword>
<dbReference type="SUPFAM" id="SSF57667">
    <property type="entry name" value="beta-beta-alpha zinc fingers"/>
    <property type="match status" value="2"/>
</dbReference>
<dbReference type="GO" id="GO:0008270">
    <property type="term" value="F:zinc ion binding"/>
    <property type="evidence" value="ECO:0007669"/>
    <property type="project" value="UniProtKB-KW"/>
</dbReference>
<evidence type="ECO:0000256" key="6">
    <source>
        <dbReference type="ARBA" id="ARBA00023242"/>
    </source>
</evidence>
<keyword evidence="10" id="KW-1185">Reference proteome</keyword>
<feature type="region of interest" description="Disordered" evidence="7">
    <location>
        <begin position="187"/>
        <end position="209"/>
    </location>
</feature>
<evidence type="ECO:0000256" key="1">
    <source>
        <dbReference type="ARBA" id="ARBA00004123"/>
    </source>
</evidence>
<feature type="domain" description="U1-type" evidence="8">
    <location>
        <begin position="234"/>
        <end position="268"/>
    </location>
</feature>
<sequence>MQQPNPNANPNPSHIEPYSHHLYTISHYPSYYNQLHPPNPNPILSPHQIHVPQYSNVGLDTATGPSGGYEAHQSGLAYTHLQTVDSALSVPSVYYHSATGVTITPNGAEQWVSANPNPTLWTNPTTQLQRGFSWKRVPKKTKVVQSVWCEICKIDCNSKDVLDNHKLGKKHKKNLEKLQAAPAPVSNNLIIGPQENPDNAKTSGEQKAKKKAVEAVEDLATKRRKLLEGGAAADGVRACALCNVVCNSETVFRHHLAGQKHAAMMKKYASGTGVSSTT</sequence>
<evidence type="ECO:0000313" key="10">
    <source>
        <dbReference type="Proteomes" id="UP001642360"/>
    </source>
</evidence>
<accession>A0ABC8UYC2</accession>
<dbReference type="PANTHER" id="PTHR46144:SF6">
    <property type="entry name" value="C2H2-TYPE DOMAIN-CONTAINING PROTEIN"/>
    <property type="match status" value="1"/>
</dbReference>
<evidence type="ECO:0000256" key="4">
    <source>
        <dbReference type="ARBA" id="ARBA00022771"/>
    </source>
</evidence>
<keyword evidence="4" id="KW-0863">Zinc-finger</keyword>
<dbReference type="EMBL" id="CAUOFW020009501">
    <property type="protein sequence ID" value="CAK9186033.1"/>
    <property type="molecule type" value="Genomic_DNA"/>
</dbReference>
<keyword evidence="5" id="KW-0862">Zinc</keyword>
<dbReference type="SMART" id="SM00451">
    <property type="entry name" value="ZnF_U1"/>
    <property type="match status" value="2"/>
</dbReference>
<evidence type="ECO:0000259" key="8">
    <source>
        <dbReference type="SMART" id="SM00451"/>
    </source>
</evidence>
<dbReference type="PANTHER" id="PTHR46144">
    <property type="entry name" value="ZINC FINGER PROTEIN 385B-LIKE"/>
    <property type="match status" value="1"/>
</dbReference>
<evidence type="ECO:0000313" key="9">
    <source>
        <dbReference type="EMBL" id="CAK9186033.1"/>
    </source>
</evidence>
<dbReference type="Proteomes" id="UP001642360">
    <property type="component" value="Unassembled WGS sequence"/>
</dbReference>
<comment type="subcellular location">
    <subcellularLocation>
        <location evidence="1">Nucleus</location>
    </subcellularLocation>
</comment>
<dbReference type="InterPro" id="IPR036236">
    <property type="entry name" value="Znf_C2H2_sf"/>
</dbReference>
<proteinExistence type="predicted"/>
<evidence type="ECO:0000256" key="5">
    <source>
        <dbReference type="ARBA" id="ARBA00022833"/>
    </source>
</evidence>
<gene>
    <name evidence="9" type="ORF">ILEXP_LOCUS56514</name>
</gene>
<evidence type="ECO:0000256" key="7">
    <source>
        <dbReference type="SAM" id="MobiDB-lite"/>
    </source>
</evidence>
<dbReference type="Pfam" id="PF12874">
    <property type="entry name" value="zf-met"/>
    <property type="match status" value="2"/>
</dbReference>
<protein>
    <recommendedName>
        <fullName evidence="8">U1-type domain-containing protein</fullName>
    </recommendedName>
</protein>
<reference evidence="9 10" key="1">
    <citation type="submission" date="2024-02" db="EMBL/GenBank/DDBJ databases">
        <authorList>
            <person name="Vignale AGUSTIN F."/>
            <person name="Sosa J E."/>
            <person name="Modenutti C."/>
        </authorList>
    </citation>
    <scope>NUCLEOTIDE SEQUENCE [LARGE SCALE GENOMIC DNA]</scope>
</reference>
<comment type="caution">
    <text evidence="9">The sequence shown here is derived from an EMBL/GenBank/DDBJ whole genome shotgun (WGS) entry which is preliminary data.</text>
</comment>
<dbReference type="InterPro" id="IPR013087">
    <property type="entry name" value="Znf_C2H2_type"/>
</dbReference>
<feature type="domain" description="U1-type" evidence="8">
    <location>
        <begin position="144"/>
        <end position="178"/>
    </location>
</feature>
<evidence type="ECO:0000256" key="3">
    <source>
        <dbReference type="ARBA" id="ARBA00022737"/>
    </source>
</evidence>
<dbReference type="Gene3D" id="3.30.160.60">
    <property type="entry name" value="Classic Zinc Finger"/>
    <property type="match status" value="2"/>
</dbReference>
<dbReference type="InterPro" id="IPR051868">
    <property type="entry name" value="ZN346_ZMAT4"/>
</dbReference>
<evidence type="ECO:0000256" key="2">
    <source>
        <dbReference type="ARBA" id="ARBA00022723"/>
    </source>
</evidence>
<keyword evidence="3" id="KW-0677">Repeat</keyword>
<keyword evidence="2" id="KW-0479">Metal-binding</keyword>
<dbReference type="GO" id="GO:0005634">
    <property type="term" value="C:nucleus"/>
    <property type="evidence" value="ECO:0007669"/>
    <property type="project" value="UniProtKB-SubCell"/>
</dbReference>